<dbReference type="Pfam" id="PF13676">
    <property type="entry name" value="TIR_2"/>
    <property type="match status" value="1"/>
</dbReference>
<dbReference type="InterPro" id="IPR035897">
    <property type="entry name" value="Toll_tir_struct_dom_sf"/>
</dbReference>
<feature type="compositionally biased region" description="Low complexity" evidence="1">
    <location>
        <begin position="238"/>
        <end position="249"/>
    </location>
</feature>
<evidence type="ECO:0000313" key="4">
    <source>
        <dbReference type="EMBL" id="SBT05900.1"/>
    </source>
</evidence>
<dbReference type="AlphaFoldDB" id="A0A1A8XL75"/>
<dbReference type="Proteomes" id="UP000199600">
    <property type="component" value="Unassembled WGS sequence"/>
</dbReference>
<feature type="transmembrane region" description="Helical" evidence="2">
    <location>
        <begin position="195"/>
        <end position="214"/>
    </location>
</feature>
<proteinExistence type="predicted"/>
<dbReference type="GO" id="GO:0007165">
    <property type="term" value="P:signal transduction"/>
    <property type="evidence" value="ECO:0007669"/>
    <property type="project" value="InterPro"/>
</dbReference>
<keyword evidence="2" id="KW-1133">Transmembrane helix</keyword>
<evidence type="ECO:0000256" key="1">
    <source>
        <dbReference type="SAM" id="MobiDB-lite"/>
    </source>
</evidence>
<feature type="region of interest" description="Disordered" evidence="1">
    <location>
        <begin position="220"/>
        <end position="325"/>
    </location>
</feature>
<feature type="compositionally biased region" description="Low complexity" evidence="1">
    <location>
        <begin position="256"/>
        <end position="273"/>
    </location>
</feature>
<organism evidence="4 5">
    <name type="scientific">Candidatus Propionivibrio aalborgensis</name>
    <dbReference type="NCBI Taxonomy" id="1860101"/>
    <lineage>
        <taxon>Bacteria</taxon>
        <taxon>Pseudomonadati</taxon>
        <taxon>Pseudomonadota</taxon>
        <taxon>Betaproteobacteria</taxon>
        <taxon>Rhodocyclales</taxon>
        <taxon>Rhodocyclaceae</taxon>
        <taxon>Propionivibrio</taxon>
    </lineage>
</organism>
<feature type="compositionally biased region" description="Pro residues" evidence="1">
    <location>
        <begin position="274"/>
        <end position="294"/>
    </location>
</feature>
<name>A0A1A8XL75_9RHOO</name>
<gene>
    <name evidence="4" type="ORF">PROAA_170004</name>
</gene>
<feature type="domain" description="TIR" evidence="3">
    <location>
        <begin position="1"/>
        <end position="155"/>
    </location>
</feature>
<evidence type="ECO:0000256" key="2">
    <source>
        <dbReference type="SAM" id="Phobius"/>
    </source>
</evidence>
<feature type="compositionally biased region" description="Low complexity" evidence="1">
    <location>
        <begin position="314"/>
        <end position="323"/>
    </location>
</feature>
<dbReference type="SUPFAM" id="SSF52200">
    <property type="entry name" value="Toll/Interleukin receptor TIR domain"/>
    <property type="match status" value="1"/>
</dbReference>
<keyword evidence="2" id="KW-0472">Membrane</keyword>
<sequence length="514" mass="55632">MDGIFISYRRDDSAGYAGRLYDRLVAHFGPNQVFMDVEEIEPGLDFVVAIEEAVSSCRVLIAVIGDEWTTGTDAAGRRRLDDPNDFIRLETSSALQRGIRVVPVLVGGAVMPLSTELPEDLRSLTRRQAIEINHKQWEASTGELIRTLENILKTPRADPAAASRPPNDGDAVTVDAAPRGKASNGYANQGKSRPWILPAAIAAAAVVAIGVWMATGDKKSGAKTEKQPFSSAAKSPVPTASGTQATSPSTAPPTTPTVVETKPVTAPKVDPTPTARPAPTPTPVTPAAVPPPVVRPASAPKPVIATRPDKESAKAAAPADLAPSPLPVKGERWTYRSSGKWATSPKRRFEIVAQSVADGVVTDELQASEPTSRTEVRRVRGNGPDFIAWNIIGPEFSPYLGAYLDLANQKSFSDLPAPDLEPQWRNWYSQAKVLGRESVQVPAGTFDAFKVEVWSSRHQTGSRAEASIEPLRVNYLIWYAPQAKRYVRMERRVTTADNSESEKDVFELVSHRLP</sequence>
<dbReference type="RefSeq" id="WP_186410314.1">
    <property type="nucleotide sequence ID" value="NZ_FLQY01000079.1"/>
</dbReference>
<evidence type="ECO:0000259" key="3">
    <source>
        <dbReference type="PROSITE" id="PS50104"/>
    </source>
</evidence>
<dbReference type="EMBL" id="FLQY01000079">
    <property type="protein sequence ID" value="SBT05900.1"/>
    <property type="molecule type" value="Genomic_DNA"/>
</dbReference>
<feature type="compositionally biased region" description="Low complexity" evidence="1">
    <location>
        <begin position="157"/>
        <end position="166"/>
    </location>
</feature>
<feature type="region of interest" description="Disordered" evidence="1">
    <location>
        <begin position="156"/>
        <end position="190"/>
    </location>
</feature>
<accession>A0A1A8XL75</accession>
<dbReference type="Gene3D" id="2.40.360.20">
    <property type="match status" value="1"/>
</dbReference>
<reference evidence="4 5" key="1">
    <citation type="submission" date="2016-06" db="EMBL/GenBank/DDBJ databases">
        <authorList>
            <person name="Kjaerup R.B."/>
            <person name="Dalgaard T.S."/>
            <person name="Juul-Madsen H.R."/>
        </authorList>
    </citation>
    <scope>NUCLEOTIDE SEQUENCE [LARGE SCALE GENOMIC DNA]</scope>
    <source>
        <strain evidence="4">2</strain>
    </source>
</reference>
<keyword evidence="2" id="KW-0812">Transmembrane</keyword>
<dbReference type="PROSITE" id="PS50104">
    <property type="entry name" value="TIR"/>
    <property type="match status" value="1"/>
</dbReference>
<keyword evidence="5" id="KW-1185">Reference proteome</keyword>
<evidence type="ECO:0000313" key="5">
    <source>
        <dbReference type="Proteomes" id="UP000199600"/>
    </source>
</evidence>
<protein>
    <submittedName>
        <fullName evidence="4">PASTA protein</fullName>
    </submittedName>
</protein>
<dbReference type="Gene3D" id="3.40.50.10140">
    <property type="entry name" value="Toll/interleukin-1 receptor homology (TIR) domain"/>
    <property type="match status" value="1"/>
</dbReference>
<dbReference type="InterPro" id="IPR000157">
    <property type="entry name" value="TIR_dom"/>
</dbReference>